<dbReference type="AlphaFoldDB" id="H6TI88"/>
<reference evidence="2" key="1">
    <citation type="submission" date="2011-01" db="EMBL/GenBank/DDBJ databases">
        <title>A horizontal gene transfer supported the evolution of early metazoan biomineralisation.</title>
        <authorList>
            <person name="Jackson D.J."/>
            <person name="Macis L."/>
            <person name="Reitner J."/>
            <person name="Woerheide G."/>
        </authorList>
    </citation>
    <scope>NUCLEOTIDE SEQUENCE</scope>
</reference>
<organism evidence="2">
    <name type="scientific">Astrosclera willeyana</name>
    <dbReference type="NCBI Taxonomy" id="85810"/>
    <lineage>
        <taxon>Eukaryota</taxon>
        <taxon>Metazoa</taxon>
        <taxon>Porifera</taxon>
        <taxon>Demospongiae</taxon>
        <taxon>Heteroscleromorpha</taxon>
        <taxon>Agelasida</taxon>
        <taxon>Astroscleridae</taxon>
        <taxon>Astrosclera</taxon>
    </lineage>
</organism>
<dbReference type="SUPFAM" id="SSF53850">
    <property type="entry name" value="Periplasmic binding protein-like II"/>
    <property type="match status" value="1"/>
</dbReference>
<feature type="signal peptide" evidence="1">
    <location>
        <begin position="1"/>
        <end position="21"/>
    </location>
</feature>
<protein>
    <submittedName>
        <fullName evidence="2">Spherulin</fullName>
    </submittedName>
</protein>
<dbReference type="Gene3D" id="3.40.190.10">
    <property type="entry name" value="Periplasmic binding protein-like II"/>
    <property type="match status" value="1"/>
</dbReference>
<proteinExistence type="evidence at transcript level"/>
<name>H6TI88_9METZ</name>
<feature type="chain" id="PRO_5003607072" evidence="1">
    <location>
        <begin position="22"/>
        <end position="427"/>
    </location>
</feature>
<evidence type="ECO:0000313" key="2">
    <source>
        <dbReference type="EMBL" id="AEA86515.1"/>
    </source>
</evidence>
<keyword evidence="1" id="KW-0732">Signal</keyword>
<evidence type="ECO:0000256" key="1">
    <source>
        <dbReference type="SAM" id="SignalP"/>
    </source>
</evidence>
<dbReference type="EMBL" id="HQ908058">
    <property type="protein sequence ID" value="AEA86515.1"/>
    <property type="molecule type" value="mRNA"/>
</dbReference>
<sequence>MNRAIQIAGLLFIQLVSLSSAAVQLRVGIYNCIPDIGQDNLTSYKGLIEGGFNNAAHTVDAVVDTTEYDPYGDLTTYLSEDGFDMIEMDTANLKEVVEDDLIIDIPTNLPENIMPAAVGAAAINGKLYAYPTLLCGNFLIGLVPPGNEQNCPLRNARVDYNAFYETMENCKQNVGGDWRRILGGKMNDDYGWYLPYLYLDGYIDIHGRESVDKAVDEVMRGVVDPKVCERLSWYIGCCDDKTGQVGNKCYENFIGSYVNDSDNLYPDIINGETAFYFGFSEKVAQVERDSDRNSYAAISGPLGEINNLLQFTDALVINKARWNAANDEKRNAIIDFVNYFLNNNLREDIAMGVDLNPPQVRYLLQSTETFYQNTTDLIYQDLFWSLQRAVAAPSLTSYQKVTMEANLESLCIKFPQSKKMRKFKQEL</sequence>
<accession>H6TI88</accession>